<protein>
    <submittedName>
        <fullName evidence="10">Metal tolerance 3</fullName>
    </submittedName>
</protein>
<dbReference type="Pfam" id="PF16916">
    <property type="entry name" value="ZT_dimer"/>
    <property type="match status" value="1"/>
</dbReference>
<keyword evidence="11" id="KW-1185">Reference proteome</keyword>
<evidence type="ECO:0000313" key="11">
    <source>
        <dbReference type="Proteomes" id="UP001296104"/>
    </source>
</evidence>
<evidence type="ECO:0000256" key="6">
    <source>
        <dbReference type="SAM" id="MobiDB-lite"/>
    </source>
</evidence>
<dbReference type="Proteomes" id="UP001296104">
    <property type="component" value="Unassembled WGS sequence"/>
</dbReference>
<evidence type="ECO:0000313" key="10">
    <source>
        <dbReference type="EMBL" id="CAK3804656.1"/>
    </source>
</evidence>
<dbReference type="GO" id="GO:0008324">
    <property type="term" value="F:monoatomic cation transmembrane transporter activity"/>
    <property type="evidence" value="ECO:0007669"/>
    <property type="project" value="InterPro"/>
</dbReference>
<dbReference type="InterPro" id="IPR058533">
    <property type="entry name" value="Cation_efflux_TM"/>
</dbReference>
<feature type="compositionally biased region" description="Basic and acidic residues" evidence="6">
    <location>
        <begin position="59"/>
        <end position="89"/>
    </location>
</feature>
<dbReference type="InterPro" id="IPR050291">
    <property type="entry name" value="CDF_Transporter"/>
</dbReference>
<evidence type="ECO:0000259" key="8">
    <source>
        <dbReference type="Pfam" id="PF01545"/>
    </source>
</evidence>
<keyword evidence="5 7" id="KW-0472">Membrane</keyword>
<dbReference type="InterPro" id="IPR002524">
    <property type="entry name" value="Cation_efflux"/>
</dbReference>
<keyword evidence="3 7" id="KW-0812">Transmembrane</keyword>
<dbReference type="InterPro" id="IPR027470">
    <property type="entry name" value="Cation_efflux_CTD"/>
</dbReference>
<dbReference type="SUPFAM" id="SSF160240">
    <property type="entry name" value="Cation efflux protein cytoplasmic domain-like"/>
    <property type="match status" value="1"/>
</dbReference>
<dbReference type="GO" id="GO:0098771">
    <property type="term" value="P:inorganic ion homeostasis"/>
    <property type="evidence" value="ECO:0007669"/>
    <property type="project" value="UniProtKB-ARBA"/>
</dbReference>
<evidence type="ECO:0000256" key="7">
    <source>
        <dbReference type="SAM" id="Phobius"/>
    </source>
</evidence>
<dbReference type="InterPro" id="IPR027469">
    <property type="entry name" value="Cation_efflux_TMD_sf"/>
</dbReference>
<feature type="transmembrane region" description="Helical" evidence="7">
    <location>
        <begin position="253"/>
        <end position="275"/>
    </location>
</feature>
<feature type="region of interest" description="Disordered" evidence="6">
    <location>
        <begin position="1"/>
        <end position="111"/>
    </location>
</feature>
<feature type="transmembrane region" description="Helical" evidence="7">
    <location>
        <begin position="354"/>
        <end position="371"/>
    </location>
</feature>
<evidence type="ECO:0000256" key="2">
    <source>
        <dbReference type="ARBA" id="ARBA00022448"/>
    </source>
</evidence>
<dbReference type="GO" id="GO:0030003">
    <property type="term" value="P:intracellular monoatomic cation homeostasis"/>
    <property type="evidence" value="ECO:0007669"/>
    <property type="project" value="UniProtKB-ARBA"/>
</dbReference>
<dbReference type="Gene3D" id="3.30.70.1350">
    <property type="entry name" value="Cation efflux protein, cytoplasmic domain"/>
    <property type="match status" value="1"/>
</dbReference>
<feature type="compositionally biased region" description="Basic and acidic residues" evidence="6">
    <location>
        <begin position="22"/>
        <end position="31"/>
    </location>
</feature>
<dbReference type="AlphaFoldDB" id="A0AAI8YS02"/>
<comment type="caution">
    <text evidence="10">The sequence shown here is derived from an EMBL/GenBank/DDBJ whole genome shotgun (WGS) entry which is preliminary data.</text>
</comment>
<feature type="domain" description="Cation efflux protein cytoplasmic" evidence="9">
    <location>
        <begin position="399"/>
        <end position="458"/>
    </location>
</feature>
<evidence type="ECO:0000259" key="9">
    <source>
        <dbReference type="Pfam" id="PF16916"/>
    </source>
</evidence>
<dbReference type="EMBL" id="CAVMBE010000003">
    <property type="protein sequence ID" value="CAK3804656.1"/>
    <property type="molecule type" value="Genomic_DNA"/>
</dbReference>
<reference evidence="10" key="1">
    <citation type="submission" date="2023-11" db="EMBL/GenBank/DDBJ databases">
        <authorList>
            <person name="Alioto T."/>
            <person name="Alioto T."/>
            <person name="Gomez Garrido J."/>
        </authorList>
    </citation>
    <scope>NUCLEOTIDE SEQUENCE</scope>
</reference>
<dbReference type="Pfam" id="PF01545">
    <property type="entry name" value="Cation_efflux"/>
    <property type="match status" value="1"/>
</dbReference>
<dbReference type="PANTHER" id="PTHR43840">
    <property type="entry name" value="MITOCHONDRIAL METAL TRANSPORTER 1-RELATED"/>
    <property type="match status" value="1"/>
</dbReference>
<dbReference type="PANTHER" id="PTHR43840:SF12">
    <property type="entry name" value="CATION DIFFUSION FACILITATOR 1 (AFU_ORTHOLOGUE AFUA_1G14440)"/>
    <property type="match status" value="1"/>
</dbReference>
<evidence type="ECO:0000256" key="3">
    <source>
        <dbReference type="ARBA" id="ARBA00022692"/>
    </source>
</evidence>
<dbReference type="FunFam" id="3.30.70.1350:FF:000003">
    <property type="entry name" value="Cation diffusion facilitator 1"/>
    <property type="match status" value="1"/>
</dbReference>
<accession>A0AAI8YS02</accession>
<dbReference type="Gene3D" id="1.20.1510.10">
    <property type="entry name" value="Cation efflux protein transmembrane domain"/>
    <property type="match status" value="1"/>
</dbReference>
<dbReference type="GO" id="GO:0016020">
    <property type="term" value="C:membrane"/>
    <property type="evidence" value="ECO:0007669"/>
    <property type="project" value="UniProtKB-SubCell"/>
</dbReference>
<feature type="transmembrane region" description="Helical" evidence="7">
    <location>
        <begin position="184"/>
        <end position="205"/>
    </location>
</feature>
<dbReference type="SUPFAM" id="SSF161111">
    <property type="entry name" value="Cation efflux protein transmembrane domain-like"/>
    <property type="match status" value="1"/>
</dbReference>
<dbReference type="NCBIfam" id="TIGR01297">
    <property type="entry name" value="CDF"/>
    <property type="match status" value="1"/>
</dbReference>
<keyword evidence="4 7" id="KW-1133">Transmembrane helix</keyword>
<name>A0AAI8YS02_9PEZI</name>
<organism evidence="10 11">
    <name type="scientific">Lecanosticta acicola</name>
    <dbReference type="NCBI Taxonomy" id="111012"/>
    <lineage>
        <taxon>Eukaryota</taxon>
        <taxon>Fungi</taxon>
        <taxon>Dikarya</taxon>
        <taxon>Ascomycota</taxon>
        <taxon>Pezizomycotina</taxon>
        <taxon>Dothideomycetes</taxon>
        <taxon>Dothideomycetidae</taxon>
        <taxon>Mycosphaerellales</taxon>
        <taxon>Mycosphaerellaceae</taxon>
        <taxon>Lecanosticta</taxon>
    </lineage>
</organism>
<comment type="subcellular location">
    <subcellularLocation>
        <location evidence="1">Membrane</location>
        <topology evidence="1">Multi-pass membrane protein</topology>
    </subcellularLocation>
</comment>
<dbReference type="FunFam" id="1.20.1510.10:FF:000005">
    <property type="entry name" value="Putative Cation diffusion facilitator 1"/>
    <property type="match status" value="1"/>
</dbReference>
<evidence type="ECO:0000256" key="1">
    <source>
        <dbReference type="ARBA" id="ARBA00004141"/>
    </source>
</evidence>
<gene>
    <name evidence="10" type="ORF">LECACI_7A000918</name>
</gene>
<feature type="compositionally biased region" description="Basic and acidic residues" evidence="6">
    <location>
        <begin position="38"/>
        <end position="49"/>
    </location>
</feature>
<sequence>MSNIRDADLHNSISLRPHPFHVHPERSDRASHSNTSDHTSHDVHHESKRPAVSSAVAQIKRDGENDPAVHARPGYHRDSSDSERDDVERQGSLPGYGTENDPYKLRNGLKDLDQEKERVKANTKAKRAGGCRPIAKGKDTVKTHRLIKFYESQNENIERLLKPVDDHVREAKEEQGSDALQYKIAVQGSFIANIILAILQVYGAVSSGSLSLFTTMADAIFDPCSNLTLILCNRAVNRVDPRRFPSGKGRLETAGNITFCFLMTAVSFILIVESIRELAAKSDDSKFHIPSVIAVGIAFATKLGLFFYCWALRNKYSQIRILWEDHRNDLFINGFGLMTSVLGSKVAWFIDPMGAILLSVLISFLWLRTAYQEFQLLIGVSADTAFLQHVTYISMTHDARIQQLDTVRAWHSGPRIIVEVDIVMDKSLSLGDTHDVAEDLQTKLESLPDVERAYVHVDYETDHAPEHFLKKEL</sequence>
<evidence type="ECO:0000256" key="5">
    <source>
        <dbReference type="ARBA" id="ARBA00023136"/>
    </source>
</evidence>
<proteinExistence type="predicted"/>
<evidence type="ECO:0000256" key="4">
    <source>
        <dbReference type="ARBA" id="ARBA00022989"/>
    </source>
</evidence>
<keyword evidence="2" id="KW-0813">Transport</keyword>
<feature type="compositionally biased region" description="Basic and acidic residues" evidence="6">
    <location>
        <begin position="101"/>
        <end position="111"/>
    </location>
</feature>
<feature type="transmembrane region" description="Helical" evidence="7">
    <location>
        <begin position="287"/>
        <end position="310"/>
    </location>
</feature>
<feature type="domain" description="Cation efflux protein transmembrane" evidence="8">
    <location>
        <begin position="189"/>
        <end position="377"/>
    </location>
</feature>
<dbReference type="InterPro" id="IPR036837">
    <property type="entry name" value="Cation_efflux_CTD_sf"/>
</dbReference>